<accession>A0ACC2CEM8</accession>
<protein>
    <submittedName>
        <fullName evidence="1">Uncharacterized protein</fullName>
    </submittedName>
</protein>
<sequence length="111" mass="12351">MDDAYFNEGGGHTRVFFQRKVDLVFGKPKDFSKNDNLACHPFKSIQDSKESGDKVLEGEVALEFVGIAKSQNIIKVFLHTIKIGNGHRGGIKSQIVEFLNLVQNGESNTRV</sequence>
<evidence type="ECO:0000313" key="1">
    <source>
        <dbReference type="EMBL" id="KAJ7540508.1"/>
    </source>
</evidence>
<keyword evidence="2" id="KW-1185">Reference proteome</keyword>
<comment type="caution">
    <text evidence="1">The sequence shown here is derived from an EMBL/GenBank/DDBJ whole genome shotgun (WGS) entry which is preliminary data.</text>
</comment>
<proteinExistence type="predicted"/>
<name>A0ACC2CEM8_DIPCM</name>
<dbReference type="EMBL" id="CM055101">
    <property type="protein sequence ID" value="KAJ7540508.1"/>
    <property type="molecule type" value="Genomic_DNA"/>
</dbReference>
<evidence type="ECO:0000313" key="2">
    <source>
        <dbReference type="Proteomes" id="UP001162992"/>
    </source>
</evidence>
<reference evidence="2" key="1">
    <citation type="journal article" date="2024" name="Proc. Natl. Acad. Sci. U.S.A.">
        <title>Extraordinary preservation of gene collinearity over three hundred million years revealed in homosporous lycophytes.</title>
        <authorList>
            <person name="Li C."/>
            <person name="Wickell D."/>
            <person name="Kuo L.Y."/>
            <person name="Chen X."/>
            <person name="Nie B."/>
            <person name="Liao X."/>
            <person name="Peng D."/>
            <person name="Ji J."/>
            <person name="Jenkins J."/>
            <person name="Williams M."/>
            <person name="Shu S."/>
            <person name="Plott C."/>
            <person name="Barry K."/>
            <person name="Rajasekar S."/>
            <person name="Grimwood J."/>
            <person name="Han X."/>
            <person name="Sun S."/>
            <person name="Hou Z."/>
            <person name="He W."/>
            <person name="Dai G."/>
            <person name="Sun C."/>
            <person name="Schmutz J."/>
            <person name="Leebens-Mack J.H."/>
            <person name="Li F.W."/>
            <person name="Wang L."/>
        </authorList>
    </citation>
    <scope>NUCLEOTIDE SEQUENCE [LARGE SCALE GENOMIC DNA]</scope>
    <source>
        <strain evidence="2">cv. PW_Plant_1</strain>
    </source>
</reference>
<organism evidence="1 2">
    <name type="scientific">Diphasiastrum complanatum</name>
    <name type="common">Issler's clubmoss</name>
    <name type="synonym">Lycopodium complanatum</name>
    <dbReference type="NCBI Taxonomy" id="34168"/>
    <lineage>
        <taxon>Eukaryota</taxon>
        <taxon>Viridiplantae</taxon>
        <taxon>Streptophyta</taxon>
        <taxon>Embryophyta</taxon>
        <taxon>Tracheophyta</taxon>
        <taxon>Lycopodiopsida</taxon>
        <taxon>Lycopodiales</taxon>
        <taxon>Lycopodiaceae</taxon>
        <taxon>Lycopodioideae</taxon>
        <taxon>Diphasiastrum</taxon>
    </lineage>
</organism>
<dbReference type="Proteomes" id="UP001162992">
    <property type="component" value="Chromosome 10"/>
</dbReference>
<gene>
    <name evidence="1" type="ORF">O6H91_10G018900</name>
</gene>